<comment type="caution">
    <text evidence="2">The sequence shown here is derived from an EMBL/GenBank/DDBJ whole genome shotgun (WGS) entry which is preliminary data.</text>
</comment>
<dbReference type="PANTHER" id="PTHR37162:SF11">
    <property type="match status" value="1"/>
</dbReference>
<proteinExistence type="predicted"/>
<protein>
    <recommendedName>
        <fullName evidence="4">BED-type domain-containing protein</fullName>
    </recommendedName>
</protein>
<keyword evidence="3" id="KW-1185">Reference proteome</keyword>
<sequence length="571" mass="65136">MGKCVFSNLWLQKSLYKDWLREVKGDKHKARCIVCMKDVDISSMGESALTSHLKGKKHQTLTSQKRSLASVPDFFGVSSQQPATTSDDAKEVSKSASSESGEHNTLNPTKSSTTSSSGSSVMERIVTRDETLKAEILWALKVIMSHYSYKSCEGTSKLFQAMFPDSRIASQFTCGEKKCAYLICFGLAPHFKQLLKDVVKKEAYVLMFDESLNSVCQSKQMDIHIRSWNHDKHEVESRYYTSVFMGHGTAEDMLSHFRSGIEGIPLKKVYQLSMDGPNVNWKFYSMLTDEAKREHNNRLFSSLHWLFQDSPARREDYTKVTGNSLFALKFCKHRWLENVLVAERTQSMWDSVVKYVQSARAGKVPQPQNKSFETVQEFVADPFTTAKVAFFLSVAKQVTPFLTLYQTDKPMLPFLATDLIHASHSKIDLGFTADKKIKESIAKSTVSEKRVLQFQMECKEFLMKVVCKLIAKAPIQYSLVRNINCLDPRNMMSDHDVSITKFKRVLTTLENAKKVPEGECDSLLELFRQFIMEVPLLLRRSSKTMILTMIDLIPFCIFTWDRSDPTNHCGK</sequence>
<evidence type="ECO:0000256" key="1">
    <source>
        <dbReference type="SAM" id="MobiDB-lite"/>
    </source>
</evidence>
<accession>A0AAU9Y095</accession>
<dbReference type="AlphaFoldDB" id="A0AAU9Y095"/>
<gene>
    <name evidence="2" type="ORF">PMEA_00035544</name>
</gene>
<evidence type="ECO:0008006" key="4">
    <source>
        <dbReference type="Google" id="ProtNLM"/>
    </source>
</evidence>
<evidence type="ECO:0000313" key="2">
    <source>
        <dbReference type="EMBL" id="CAH3163483.1"/>
    </source>
</evidence>
<organism evidence="2 3">
    <name type="scientific">Pocillopora meandrina</name>
    <dbReference type="NCBI Taxonomy" id="46732"/>
    <lineage>
        <taxon>Eukaryota</taxon>
        <taxon>Metazoa</taxon>
        <taxon>Cnidaria</taxon>
        <taxon>Anthozoa</taxon>
        <taxon>Hexacorallia</taxon>
        <taxon>Scleractinia</taxon>
        <taxon>Astrocoeniina</taxon>
        <taxon>Pocilloporidae</taxon>
        <taxon>Pocillopora</taxon>
    </lineage>
</organism>
<dbReference type="PANTHER" id="PTHR37162">
    <property type="entry name" value="HAT FAMILY DIMERISATION DOMAINCONTAINING PROTEIN-RELATED"/>
    <property type="match status" value="1"/>
</dbReference>
<feature type="region of interest" description="Disordered" evidence="1">
    <location>
        <begin position="76"/>
        <end position="122"/>
    </location>
</feature>
<name>A0AAU9Y095_9CNID</name>
<feature type="compositionally biased region" description="Low complexity" evidence="1">
    <location>
        <begin position="109"/>
        <end position="120"/>
    </location>
</feature>
<dbReference type="Proteomes" id="UP001159428">
    <property type="component" value="Unassembled WGS sequence"/>
</dbReference>
<dbReference type="EMBL" id="CALNXJ010000093">
    <property type="protein sequence ID" value="CAH3163483.1"/>
    <property type="molecule type" value="Genomic_DNA"/>
</dbReference>
<evidence type="ECO:0000313" key="3">
    <source>
        <dbReference type="Proteomes" id="UP001159428"/>
    </source>
</evidence>
<reference evidence="2 3" key="1">
    <citation type="submission" date="2022-05" db="EMBL/GenBank/DDBJ databases">
        <authorList>
            <consortium name="Genoscope - CEA"/>
            <person name="William W."/>
        </authorList>
    </citation>
    <scope>NUCLEOTIDE SEQUENCE [LARGE SCALE GENOMIC DNA]</scope>
</reference>